<dbReference type="Ensembl" id="ENSEBUT00000010611.1">
    <property type="protein sequence ID" value="ENSEBUP00000010072.1"/>
    <property type="gene ID" value="ENSEBUG00000006468.1"/>
</dbReference>
<dbReference type="OMA" id="ARNDWEN"/>
<feature type="compositionally biased region" description="Low complexity" evidence="2">
    <location>
        <begin position="61"/>
        <end position="71"/>
    </location>
</feature>
<dbReference type="Pfam" id="PF14160">
    <property type="entry name" value="FAM110_C"/>
    <property type="match status" value="1"/>
</dbReference>
<feature type="compositionally biased region" description="Polar residues" evidence="2">
    <location>
        <begin position="202"/>
        <end position="213"/>
    </location>
</feature>
<evidence type="ECO:0000256" key="2">
    <source>
        <dbReference type="SAM" id="MobiDB-lite"/>
    </source>
</evidence>
<dbReference type="GeneTree" id="ENSGT00930000152909"/>
<dbReference type="InterPro" id="IPR025740">
    <property type="entry name" value="FAM110"/>
</dbReference>
<dbReference type="InterPro" id="IPR025741">
    <property type="entry name" value="FAM110_C"/>
</dbReference>
<dbReference type="InterPro" id="IPR025739">
    <property type="entry name" value="FAM110_N"/>
</dbReference>
<sequence length="326" mass="35127">MPAGAGLETGLRSPAMTQAAQLPLRLLSKGPDYLRLHVGCERRDCLSVRERLEADRAKYVKSPSPMPSSKMATVHHSPSPTPISEQKTCCDGNLNLEALNNAINSLQQPAKSGAGWNRQAHPLALRPKPVMYTNQRLSPNSSPSSGPSFHPFCSTQVSFNGRPSSTLGFEYQFGLDSFMCSHSAYGGDKPSTSIVAAKGSTSDLVTGNSSTSENPHDSSGLAMVVSNDADEQQRFFEFCGLEPAFLKSVTATKRASQILEHSVCSDDPALDGLSTRSRWGNADLDADGLEHAPSLVSVVERNARIIKWLYACQKVCHIVSFGNAFL</sequence>
<proteinExistence type="inferred from homology"/>
<dbReference type="PANTHER" id="PTHR14758:SF3">
    <property type="entry name" value="PROTEIN FAM110D"/>
    <property type="match status" value="1"/>
</dbReference>
<dbReference type="AlphaFoldDB" id="A0A8C4Q4X3"/>
<evidence type="ECO:0000259" key="3">
    <source>
        <dbReference type="Pfam" id="PF14160"/>
    </source>
</evidence>
<dbReference type="PANTHER" id="PTHR14758">
    <property type="entry name" value="AGAP005440-PA"/>
    <property type="match status" value="1"/>
</dbReference>
<feature type="domain" description="Centrosome-associated FAM110 C-terminal" evidence="3">
    <location>
        <begin position="218"/>
        <end position="314"/>
    </location>
</feature>
<accession>A0A8C4Q4X3</accession>
<evidence type="ECO:0000256" key="1">
    <source>
        <dbReference type="ARBA" id="ARBA00010576"/>
    </source>
</evidence>
<feature type="domain" description="Centrosome-associated FAM110 N-terminal" evidence="4">
    <location>
        <begin position="13"/>
        <end position="63"/>
    </location>
</feature>
<comment type="similarity">
    <text evidence="1">Belongs to the FAM110 family.</text>
</comment>
<dbReference type="Proteomes" id="UP000694388">
    <property type="component" value="Unplaced"/>
</dbReference>
<evidence type="ECO:0008006" key="7">
    <source>
        <dbReference type="Google" id="ProtNLM"/>
    </source>
</evidence>
<protein>
    <recommendedName>
        <fullName evidence="7">Centrosome-associated FAM110 C-terminal domain-containing protein</fullName>
    </recommendedName>
</protein>
<name>A0A8C4Q4X3_EPTBU</name>
<evidence type="ECO:0000313" key="5">
    <source>
        <dbReference type="Ensembl" id="ENSEBUP00000010072.1"/>
    </source>
</evidence>
<feature type="region of interest" description="Disordered" evidence="2">
    <location>
        <begin position="59"/>
        <end position="85"/>
    </location>
</feature>
<feature type="region of interest" description="Disordered" evidence="2">
    <location>
        <begin position="202"/>
        <end position="221"/>
    </location>
</feature>
<dbReference type="Pfam" id="PF14161">
    <property type="entry name" value="FAM110_N"/>
    <property type="match status" value="1"/>
</dbReference>
<evidence type="ECO:0000259" key="4">
    <source>
        <dbReference type="Pfam" id="PF14161"/>
    </source>
</evidence>
<feature type="compositionally biased region" description="Polar residues" evidence="2">
    <location>
        <begin position="76"/>
        <end position="85"/>
    </location>
</feature>
<keyword evidence="6" id="KW-1185">Reference proteome</keyword>
<organism evidence="5 6">
    <name type="scientific">Eptatretus burgeri</name>
    <name type="common">Inshore hagfish</name>
    <dbReference type="NCBI Taxonomy" id="7764"/>
    <lineage>
        <taxon>Eukaryota</taxon>
        <taxon>Metazoa</taxon>
        <taxon>Chordata</taxon>
        <taxon>Craniata</taxon>
        <taxon>Vertebrata</taxon>
        <taxon>Cyclostomata</taxon>
        <taxon>Myxini</taxon>
        <taxon>Myxiniformes</taxon>
        <taxon>Myxinidae</taxon>
        <taxon>Eptatretinae</taxon>
        <taxon>Eptatretus</taxon>
    </lineage>
</organism>
<reference evidence="5" key="1">
    <citation type="submission" date="2025-08" db="UniProtKB">
        <authorList>
            <consortium name="Ensembl"/>
        </authorList>
    </citation>
    <scope>IDENTIFICATION</scope>
</reference>
<reference evidence="5" key="2">
    <citation type="submission" date="2025-09" db="UniProtKB">
        <authorList>
            <consortium name="Ensembl"/>
        </authorList>
    </citation>
    <scope>IDENTIFICATION</scope>
</reference>
<evidence type="ECO:0000313" key="6">
    <source>
        <dbReference type="Proteomes" id="UP000694388"/>
    </source>
</evidence>